<dbReference type="AlphaFoldDB" id="A0A4Y2C2R9"/>
<dbReference type="OrthoDB" id="6494175at2759"/>
<dbReference type="Gene3D" id="3.30.420.10">
    <property type="entry name" value="Ribonuclease H-like superfamily/Ribonuclease H"/>
    <property type="match status" value="1"/>
</dbReference>
<comment type="caution">
    <text evidence="1">The sequence shown here is derived from an EMBL/GenBank/DDBJ whole genome shotgun (WGS) entry which is preliminary data.</text>
</comment>
<evidence type="ECO:0000313" key="1">
    <source>
        <dbReference type="EMBL" id="GBL97926.1"/>
    </source>
</evidence>
<gene>
    <name evidence="1" type="ORF">AVEN_127027_1</name>
</gene>
<protein>
    <submittedName>
        <fullName evidence="1">Uncharacterized protein</fullName>
    </submittedName>
</protein>
<evidence type="ECO:0000313" key="2">
    <source>
        <dbReference type="Proteomes" id="UP000499080"/>
    </source>
</evidence>
<name>A0A4Y2C2R9_ARAVE</name>
<dbReference type="PANTHER" id="PTHR47326">
    <property type="entry name" value="TRANSPOSABLE ELEMENT TC3 TRANSPOSASE-LIKE PROTEIN"/>
    <property type="match status" value="1"/>
</dbReference>
<sequence length="138" mass="15832">MVSENCGLSKSSVWSILNESGVHPYRSTLVQGLLPRDDERRYTCCNFVMNDLEDHTTFLADIIWTDEAFFSCNGMFNRQNVHIWSLENPRYTFEVRHKLLFSINVWCGIFNDRLIGPVFYEGTLTVLGASAGCNNHLC</sequence>
<proteinExistence type="predicted"/>
<dbReference type="PANTHER" id="PTHR47326:SF1">
    <property type="entry name" value="HTH PSQ-TYPE DOMAIN-CONTAINING PROTEIN"/>
    <property type="match status" value="1"/>
</dbReference>
<dbReference type="EMBL" id="BGPR01000134">
    <property type="protein sequence ID" value="GBL97926.1"/>
    <property type="molecule type" value="Genomic_DNA"/>
</dbReference>
<dbReference type="InterPro" id="IPR036397">
    <property type="entry name" value="RNaseH_sf"/>
</dbReference>
<accession>A0A4Y2C2R9</accession>
<reference evidence="1 2" key="1">
    <citation type="journal article" date="2019" name="Sci. Rep.">
        <title>Orb-weaving spider Araneus ventricosus genome elucidates the spidroin gene catalogue.</title>
        <authorList>
            <person name="Kono N."/>
            <person name="Nakamura H."/>
            <person name="Ohtoshi R."/>
            <person name="Moran D.A.P."/>
            <person name="Shinohara A."/>
            <person name="Yoshida Y."/>
            <person name="Fujiwara M."/>
            <person name="Mori M."/>
            <person name="Tomita M."/>
            <person name="Arakawa K."/>
        </authorList>
    </citation>
    <scope>NUCLEOTIDE SEQUENCE [LARGE SCALE GENOMIC DNA]</scope>
</reference>
<dbReference type="GO" id="GO:0003676">
    <property type="term" value="F:nucleic acid binding"/>
    <property type="evidence" value="ECO:0007669"/>
    <property type="project" value="InterPro"/>
</dbReference>
<organism evidence="1 2">
    <name type="scientific">Araneus ventricosus</name>
    <name type="common">Orbweaver spider</name>
    <name type="synonym">Epeira ventricosa</name>
    <dbReference type="NCBI Taxonomy" id="182803"/>
    <lineage>
        <taxon>Eukaryota</taxon>
        <taxon>Metazoa</taxon>
        <taxon>Ecdysozoa</taxon>
        <taxon>Arthropoda</taxon>
        <taxon>Chelicerata</taxon>
        <taxon>Arachnida</taxon>
        <taxon>Araneae</taxon>
        <taxon>Araneomorphae</taxon>
        <taxon>Entelegynae</taxon>
        <taxon>Araneoidea</taxon>
        <taxon>Araneidae</taxon>
        <taxon>Araneus</taxon>
    </lineage>
</organism>
<keyword evidence="2" id="KW-1185">Reference proteome</keyword>
<dbReference type="Proteomes" id="UP000499080">
    <property type="component" value="Unassembled WGS sequence"/>
</dbReference>